<dbReference type="AlphaFoldDB" id="A0AAW4X1Z6"/>
<feature type="transmembrane region" description="Helical" evidence="7">
    <location>
        <begin position="240"/>
        <end position="258"/>
    </location>
</feature>
<dbReference type="GO" id="GO:0022857">
    <property type="term" value="F:transmembrane transporter activity"/>
    <property type="evidence" value="ECO:0007669"/>
    <property type="project" value="TreeGrafter"/>
</dbReference>
<feature type="transmembrane region" description="Helical" evidence="7">
    <location>
        <begin position="334"/>
        <end position="353"/>
    </location>
</feature>
<dbReference type="Pfam" id="PF06808">
    <property type="entry name" value="DctM"/>
    <property type="match status" value="1"/>
</dbReference>
<dbReference type="NCBIfam" id="TIGR00786">
    <property type="entry name" value="dctM"/>
    <property type="match status" value="1"/>
</dbReference>
<dbReference type="EMBL" id="JAJFAT010000017">
    <property type="protein sequence ID" value="MCC3145778.1"/>
    <property type="molecule type" value="Genomic_DNA"/>
</dbReference>
<gene>
    <name evidence="9" type="ORF">LJ207_10625</name>
</gene>
<feature type="transmembrane region" description="Helical" evidence="7">
    <location>
        <begin position="306"/>
        <end position="327"/>
    </location>
</feature>
<feature type="transmembrane region" description="Helical" evidence="7">
    <location>
        <begin position="56"/>
        <end position="75"/>
    </location>
</feature>
<dbReference type="Proteomes" id="UP001199296">
    <property type="component" value="Unassembled WGS sequence"/>
</dbReference>
<feature type="transmembrane region" description="Helical" evidence="7">
    <location>
        <begin position="95"/>
        <end position="123"/>
    </location>
</feature>
<feature type="transmembrane region" description="Helical" evidence="7">
    <location>
        <begin position="395"/>
        <end position="415"/>
    </location>
</feature>
<keyword evidence="4 7" id="KW-0812">Transmembrane</keyword>
<evidence type="ECO:0000256" key="7">
    <source>
        <dbReference type="SAM" id="Phobius"/>
    </source>
</evidence>
<evidence type="ECO:0000256" key="5">
    <source>
        <dbReference type="ARBA" id="ARBA00022989"/>
    </source>
</evidence>
<feature type="transmembrane region" description="Helical" evidence="7">
    <location>
        <begin position="359"/>
        <end position="383"/>
    </location>
</feature>
<evidence type="ECO:0000256" key="1">
    <source>
        <dbReference type="ARBA" id="ARBA00004429"/>
    </source>
</evidence>
<evidence type="ECO:0000313" key="10">
    <source>
        <dbReference type="Proteomes" id="UP001199296"/>
    </source>
</evidence>
<keyword evidence="6 7" id="KW-0472">Membrane</keyword>
<keyword evidence="3" id="KW-0997">Cell inner membrane</keyword>
<dbReference type="InterPro" id="IPR010656">
    <property type="entry name" value="DctM"/>
</dbReference>
<comment type="caution">
    <text evidence="9">The sequence shown here is derived from an EMBL/GenBank/DDBJ whole genome shotgun (WGS) entry which is preliminary data.</text>
</comment>
<feature type="transmembrane region" description="Helical" evidence="7">
    <location>
        <begin position="270"/>
        <end position="294"/>
    </location>
</feature>
<keyword evidence="5 7" id="KW-1133">Transmembrane helix</keyword>
<accession>A0AAW4X1Z6</accession>
<evidence type="ECO:0000256" key="2">
    <source>
        <dbReference type="ARBA" id="ARBA00022475"/>
    </source>
</evidence>
<proteinExistence type="predicted"/>
<keyword evidence="10" id="KW-1185">Reference proteome</keyword>
<evidence type="ECO:0000256" key="3">
    <source>
        <dbReference type="ARBA" id="ARBA00022519"/>
    </source>
</evidence>
<evidence type="ECO:0000259" key="8">
    <source>
        <dbReference type="Pfam" id="PF06808"/>
    </source>
</evidence>
<dbReference type="PANTHER" id="PTHR33362">
    <property type="entry name" value="SIALIC ACID TRAP TRANSPORTER PERMEASE PROTEIN SIAT-RELATED"/>
    <property type="match status" value="1"/>
</dbReference>
<sequence length="429" mass="46436">MPIIIFFSVIFISLVLLSIPVAFSLGTASIFVYYLSGQPLGNIPMRIWTGLDKFSLIAIPFFILAGELMSTSGILERLMDFARLIIGRLKGGLLYINILVSMIFGGINGSAVADSSAVGCLLIPSSIDEYGDKELAASVTASSSVVGPIIPPSLPMLIYAFAAGNVSVAGLFLSGIVPGILLGVGMMISTYFMIKNKNYPRIDVDYSTKEILRIIRRFILAAVLPIIIVGGIVGGIFTPTEAGCIAVFYALFIGFFITKELTFKKVYKNLIRSTIVSSIVLIMIAVANVVTWWLSIQGVPQIISNFFQQITSSTNIFLFLMIILYLFVGLFIEAAAAIIMLVPVFLPVAMTYGVHPLQFGILTVLGLLIGLVTPPVGLCLSIASSIAKTEIEKVFIKNLPLLAVQFGVLLIVAYFPELYLWVPRLFGFG</sequence>
<evidence type="ECO:0000256" key="4">
    <source>
        <dbReference type="ARBA" id="ARBA00022692"/>
    </source>
</evidence>
<dbReference type="GO" id="GO:0005886">
    <property type="term" value="C:plasma membrane"/>
    <property type="evidence" value="ECO:0007669"/>
    <property type="project" value="UniProtKB-SubCell"/>
</dbReference>
<reference evidence="9 10" key="1">
    <citation type="submission" date="2021-10" db="EMBL/GenBank/DDBJ databases">
        <authorList>
            <person name="Grouzdev D.S."/>
            <person name="Pantiukh K.S."/>
            <person name="Krutkina M.S."/>
        </authorList>
    </citation>
    <scope>NUCLEOTIDE SEQUENCE [LARGE SCALE GENOMIC DNA]</scope>
    <source>
        <strain evidence="9 10">Z-7514</strain>
    </source>
</reference>
<feature type="transmembrane region" description="Helical" evidence="7">
    <location>
        <begin position="214"/>
        <end position="234"/>
    </location>
</feature>
<feature type="transmembrane region" description="Helical" evidence="7">
    <location>
        <begin position="168"/>
        <end position="194"/>
    </location>
</feature>
<evidence type="ECO:0000256" key="6">
    <source>
        <dbReference type="ARBA" id="ARBA00023136"/>
    </source>
</evidence>
<dbReference type="PIRSF" id="PIRSF006066">
    <property type="entry name" value="HI0050"/>
    <property type="match status" value="1"/>
</dbReference>
<comment type="subcellular location">
    <subcellularLocation>
        <location evidence="1">Cell inner membrane</location>
        <topology evidence="1">Multi-pass membrane protein</topology>
    </subcellularLocation>
</comment>
<keyword evidence="2" id="KW-1003">Cell membrane</keyword>
<dbReference type="RefSeq" id="WP_229346479.1">
    <property type="nucleotide sequence ID" value="NZ_JAJFAT010000017.1"/>
</dbReference>
<dbReference type="InterPro" id="IPR004681">
    <property type="entry name" value="TRAP_DctM"/>
</dbReference>
<name>A0AAW4X1Z6_9FIRM</name>
<feature type="transmembrane region" description="Helical" evidence="7">
    <location>
        <begin position="6"/>
        <end position="35"/>
    </location>
</feature>
<protein>
    <submittedName>
        <fullName evidence="9">TRAP transporter large permease</fullName>
    </submittedName>
</protein>
<evidence type="ECO:0000313" key="9">
    <source>
        <dbReference type="EMBL" id="MCC3145778.1"/>
    </source>
</evidence>
<feature type="domain" description="TRAP C4-dicarboxylate transport system permease DctM subunit" evidence="8">
    <location>
        <begin position="9"/>
        <end position="418"/>
    </location>
</feature>
<organism evidence="9 10">
    <name type="scientific">Halanaerobium polyolivorans</name>
    <dbReference type="NCBI Taxonomy" id="2886943"/>
    <lineage>
        <taxon>Bacteria</taxon>
        <taxon>Bacillati</taxon>
        <taxon>Bacillota</taxon>
        <taxon>Clostridia</taxon>
        <taxon>Halanaerobiales</taxon>
        <taxon>Halanaerobiaceae</taxon>
        <taxon>Halanaerobium</taxon>
    </lineage>
</organism>